<evidence type="ECO:0000313" key="7">
    <source>
        <dbReference type="WBParaSite" id="HDID_0000013401-mRNA-1"/>
    </source>
</evidence>
<dbReference type="InterPro" id="IPR000198">
    <property type="entry name" value="RhoGAP_dom"/>
</dbReference>
<dbReference type="CDD" id="cd00030">
    <property type="entry name" value="C2"/>
    <property type="match status" value="1"/>
</dbReference>
<feature type="compositionally biased region" description="Polar residues" evidence="2">
    <location>
        <begin position="462"/>
        <end position="474"/>
    </location>
</feature>
<gene>
    <name evidence="5" type="ORF">HDID_LOCUS135</name>
</gene>
<dbReference type="STRING" id="6216.A0A158QBL1"/>
<reference evidence="7" key="1">
    <citation type="submission" date="2016-04" db="UniProtKB">
        <authorList>
            <consortium name="WormBaseParasite"/>
        </authorList>
    </citation>
    <scope>IDENTIFICATION</scope>
</reference>
<name>A0A158QBL1_HYMDI</name>
<dbReference type="GO" id="GO:0046578">
    <property type="term" value="P:regulation of Ras protein signal transduction"/>
    <property type="evidence" value="ECO:0007669"/>
    <property type="project" value="TreeGrafter"/>
</dbReference>
<evidence type="ECO:0000256" key="1">
    <source>
        <dbReference type="ARBA" id="ARBA00022468"/>
    </source>
</evidence>
<accession>A0A158QBL1</accession>
<dbReference type="SUPFAM" id="SSF48350">
    <property type="entry name" value="GTPase activation domain, GAP"/>
    <property type="match status" value="1"/>
</dbReference>
<dbReference type="Gene3D" id="1.10.555.10">
    <property type="entry name" value="Rho GTPase activation protein"/>
    <property type="match status" value="1"/>
</dbReference>
<evidence type="ECO:0000259" key="3">
    <source>
        <dbReference type="PROSITE" id="PS50004"/>
    </source>
</evidence>
<dbReference type="Pfam" id="PF25336">
    <property type="entry name" value="C2_SYDE"/>
    <property type="match status" value="1"/>
</dbReference>
<feature type="region of interest" description="Disordered" evidence="2">
    <location>
        <begin position="1"/>
        <end position="174"/>
    </location>
</feature>
<dbReference type="PROSITE" id="PS50238">
    <property type="entry name" value="RHOGAP"/>
    <property type="match status" value="1"/>
</dbReference>
<dbReference type="Proteomes" id="UP000274504">
    <property type="component" value="Unassembled WGS sequence"/>
</dbReference>
<dbReference type="SMART" id="SM00239">
    <property type="entry name" value="C2"/>
    <property type="match status" value="1"/>
</dbReference>
<dbReference type="GO" id="GO:0005096">
    <property type="term" value="F:GTPase activator activity"/>
    <property type="evidence" value="ECO:0007669"/>
    <property type="project" value="UniProtKB-KW"/>
</dbReference>
<keyword evidence="1" id="KW-0343">GTPase activation</keyword>
<dbReference type="OrthoDB" id="120383at2759"/>
<feature type="compositionally biased region" description="Polar residues" evidence="2">
    <location>
        <begin position="88"/>
        <end position="105"/>
    </location>
</feature>
<dbReference type="GO" id="GO:0097060">
    <property type="term" value="C:synaptic membrane"/>
    <property type="evidence" value="ECO:0007669"/>
    <property type="project" value="TreeGrafter"/>
</dbReference>
<dbReference type="PANTHER" id="PTHR46150">
    <property type="entry name" value="RHO GTPASE-ACTIVATING PROTEIN 100F"/>
    <property type="match status" value="1"/>
</dbReference>
<feature type="domain" description="Rho-GAP" evidence="4">
    <location>
        <begin position="687"/>
        <end position="846"/>
    </location>
</feature>
<dbReference type="GO" id="GO:0016477">
    <property type="term" value="P:cell migration"/>
    <property type="evidence" value="ECO:0007669"/>
    <property type="project" value="TreeGrafter"/>
</dbReference>
<dbReference type="InterPro" id="IPR008936">
    <property type="entry name" value="Rho_GTPase_activation_prot"/>
</dbReference>
<proteinExistence type="predicted"/>
<dbReference type="EMBL" id="UYSG01000013">
    <property type="protein sequence ID" value="VDL11753.1"/>
    <property type="molecule type" value="Genomic_DNA"/>
</dbReference>
<dbReference type="SMART" id="SM00324">
    <property type="entry name" value="RhoGAP"/>
    <property type="match status" value="1"/>
</dbReference>
<dbReference type="PANTHER" id="PTHR46150:SF3">
    <property type="entry name" value="RHO GTPASE-ACTIVATING PROTEIN 100F"/>
    <property type="match status" value="1"/>
</dbReference>
<organism evidence="7">
    <name type="scientific">Hymenolepis diminuta</name>
    <name type="common">Rat tapeworm</name>
    <dbReference type="NCBI Taxonomy" id="6216"/>
    <lineage>
        <taxon>Eukaryota</taxon>
        <taxon>Metazoa</taxon>
        <taxon>Spiralia</taxon>
        <taxon>Lophotrochozoa</taxon>
        <taxon>Platyhelminthes</taxon>
        <taxon>Cestoda</taxon>
        <taxon>Eucestoda</taxon>
        <taxon>Cyclophyllidea</taxon>
        <taxon>Hymenolepididae</taxon>
        <taxon>Hymenolepis</taxon>
    </lineage>
</organism>
<dbReference type="WBParaSite" id="HDID_0000013401-mRNA-1">
    <property type="protein sequence ID" value="HDID_0000013401-mRNA-1"/>
    <property type="gene ID" value="HDID_0000013401"/>
</dbReference>
<dbReference type="Pfam" id="PF00620">
    <property type="entry name" value="RhoGAP"/>
    <property type="match status" value="1"/>
</dbReference>
<protein>
    <submittedName>
        <fullName evidence="7">Rho-GAP domain-containing protein</fullName>
    </submittedName>
</protein>
<dbReference type="InterPro" id="IPR057459">
    <property type="entry name" value="SYDE1/2_C2"/>
</dbReference>
<dbReference type="Gene3D" id="2.60.40.150">
    <property type="entry name" value="C2 domain"/>
    <property type="match status" value="1"/>
</dbReference>
<dbReference type="PROSITE" id="PS50004">
    <property type="entry name" value="C2"/>
    <property type="match status" value="1"/>
</dbReference>
<feature type="domain" description="C2" evidence="3">
    <location>
        <begin position="502"/>
        <end position="617"/>
    </location>
</feature>
<dbReference type="InterPro" id="IPR000008">
    <property type="entry name" value="C2_dom"/>
</dbReference>
<dbReference type="GO" id="GO:0007165">
    <property type="term" value="P:signal transduction"/>
    <property type="evidence" value="ECO:0007669"/>
    <property type="project" value="InterPro"/>
</dbReference>
<evidence type="ECO:0000256" key="2">
    <source>
        <dbReference type="SAM" id="MobiDB-lite"/>
    </source>
</evidence>
<reference evidence="5 6" key="2">
    <citation type="submission" date="2018-11" db="EMBL/GenBank/DDBJ databases">
        <authorList>
            <consortium name="Pathogen Informatics"/>
        </authorList>
    </citation>
    <scope>NUCLEOTIDE SEQUENCE [LARGE SCALE GENOMIC DNA]</scope>
</reference>
<dbReference type="InterPro" id="IPR052118">
    <property type="entry name" value="Rho-GAP_regulator"/>
</dbReference>
<dbReference type="GO" id="GO:0030030">
    <property type="term" value="P:cell projection organization"/>
    <property type="evidence" value="ECO:0007669"/>
    <property type="project" value="TreeGrafter"/>
</dbReference>
<dbReference type="InterPro" id="IPR035892">
    <property type="entry name" value="C2_domain_sf"/>
</dbReference>
<feature type="compositionally biased region" description="Polar residues" evidence="2">
    <location>
        <begin position="8"/>
        <end position="57"/>
    </location>
</feature>
<evidence type="ECO:0000313" key="6">
    <source>
        <dbReference type="Proteomes" id="UP000274504"/>
    </source>
</evidence>
<dbReference type="SUPFAM" id="SSF49562">
    <property type="entry name" value="C2 domain (Calcium/lipid-binding domain, CaLB)"/>
    <property type="match status" value="1"/>
</dbReference>
<dbReference type="AlphaFoldDB" id="A0A158QBL1"/>
<feature type="compositionally biased region" description="Low complexity" evidence="2">
    <location>
        <begin position="65"/>
        <end position="87"/>
    </location>
</feature>
<feature type="region of interest" description="Disordered" evidence="2">
    <location>
        <begin position="424"/>
        <end position="516"/>
    </location>
</feature>
<feature type="compositionally biased region" description="Pro residues" evidence="2">
    <location>
        <begin position="479"/>
        <end position="488"/>
    </location>
</feature>
<feature type="compositionally biased region" description="Polar residues" evidence="2">
    <location>
        <begin position="424"/>
        <end position="433"/>
    </location>
</feature>
<sequence length="846" mass="92045">MAKESIDSGLSSEQSQTSRSNYPTRQQLSFPIPPQQQQSAERNTTKTYAVVNSSDYRMSTGGGINPNNGQNPPPTSTTTTATAKGTNLGSSTSSTALFPRFSSQALPRVHFGDPKGRQPRFRQPSDSTRVRVPPPFVRSFSSKAFDLADGLSPPPVQRPSSPQHEMAYHQPQQHRDTLMDKGIQCEPESGGPARTQPHSNPLLSALLAAANATVNAPSGSTELDPGLRRKPQFRAGTLPYWSDSEVNAYDSLDTYSAAPQNTLGIVAGGNKAYPSASFVAAAATAAAMALAAVQSTSRGPAPKTNLDPSLGAPMSRASLHLEDLTPESAAVRSLTGQFADASLHARFPSSTGSGVEQRKSVNFDATSLQKPPDIYGNPGADITPFPPTPAPNLQLMDKNNQRIIIGSQYFHEIPGSQIRYSLNEEPSSMQSPQFLPDAISGSSQERTLPGTAGPSSIPRPQLPSNFNSAQFNFLSSEPYPSPSQPQRPPLQTQSPVHEATSPRFRTHSHLDGGDSSSGGGLLVVNIIAASGLKTAQMALRDLYCVLETDSVRKARSMIRTGTDYFEWDEVFEMEIEESRFLSILIYQWDARTRHRLCFYGGIDLTSITQRQIVTSPVQENPGGEDAEEESQPLTSPLITRSGMRFEKIALQLEPRGVLYLQMGFLPMSTLYIRRNLSTSYDTAFFGVSLDELMYRDRMLAGLGIVSDSVVPLLIRKCVEEVDRRGTEVVGIYRLSGSVWMKLQVRDLFTRTAEKIAQALVKRNEKAIRGALAGLDLSVDAVPDIHAITATMKDFFRELPEPLFTNALYPMVYEATQVAGPGDSHMGTKLILNILDCLPTSNQVSLY</sequence>
<evidence type="ECO:0000313" key="5">
    <source>
        <dbReference type="EMBL" id="VDL11753.1"/>
    </source>
</evidence>
<evidence type="ECO:0000259" key="4">
    <source>
        <dbReference type="PROSITE" id="PS50238"/>
    </source>
</evidence>